<dbReference type="Proteomes" id="UP000280292">
    <property type="component" value="Unassembled WGS sequence"/>
</dbReference>
<comment type="caution">
    <text evidence="1">The sequence shown here is derived from an EMBL/GenBank/DDBJ whole genome shotgun (WGS) entry which is preliminary data.</text>
</comment>
<dbReference type="EMBL" id="RBNR01000193">
    <property type="protein sequence ID" value="RML43042.1"/>
    <property type="molecule type" value="Genomic_DNA"/>
</dbReference>
<sequence length="187" mass="21809">MEVVIALRARDWVTFRSALTKLLGRDYSDAELNTAYDRHINLTWIVKSPLDEDPSFSLLEKLAAFISCLGKNVETVRTKAYWYGKTTSSNNPCFYLDQVNDFESTVEVPEHYLEYWFRRYTLMVSRLVGREDLWHHHNALEQFEGERIAAVLDTYDISTAAKMLNTYLDYVPDIAGPRERIKLTIQD</sequence>
<gene>
    <name evidence="1" type="ORF">ALQ95_03464</name>
</gene>
<evidence type="ECO:0000313" key="2">
    <source>
        <dbReference type="Proteomes" id="UP000280292"/>
    </source>
</evidence>
<evidence type="ECO:0000313" key="1">
    <source>
        <dbReference type="EMBL" id="RML43042.1"/>
    </source>
</evidence>
<reference evidence="1 2" key="1">
    <citation type="submission" date="2018-08" db="EMBL/GenBank/DDBJ databases">
        <title>Recombination of ecologically and evolutionarily significant loci maintains genetic cohesion in the Pseudomonas syringae species complex.</title>
        <authorList>
            <person name="Dillon M."/>
            <person name="Thakur S."/>
            <person name="Almeida R.N.D."/>
            <person name="Weir B.S."/>
            <person name="Guttman D.S."/>
        </authorList>
    </citation>
    <scope>NUCLEOTIDE SEQUENCE [LARGE SCALE GENOMIC DNA]</scope>
    <source>
        <strain evidence="1 2">ICMP 3883</strain>
    </source>
</reference>
<proteinExistence type="predicted"/>
<dbReference type="AlphaFoldDB" id="A0A3M2VUW9"/>
<name>A0A3M2VUW9_PSESI</name>
<dbReference type="RefSeq" id="WP_122293280.1">
    <property type="nucleotide sequence ID" value="NZ_RBNR01000193.1"/>
</dbReference>
<organism evidence="1 2">
    <name type="scientific">Pseudomonas syringae pv. ribicola</name>
    <dbReference type="NCBI Taxonomy" id="55398"/>
    <lineage>
        <taxon>Bacteria</taxon>
        <taxon>Pseudomonadati</taxon>
        <taxon>Pseudomonadota</taxon>
        <taxon>Gammaproteobacteria</taxon>
        <taxon>Pseudomonadales</taxon>
        <taxon>Pseudomonadaceae</taxon>
        <taxon>Pseudomonas</taxon>
    </lineage>
</organism>
<protein>
    <submittedName>
        <fullName evidence="1">Uncharacterized protein</fullName>
    </submittedName>
</protein>
<accession>A0A3M2VUW9</accession>